<reference evidence="2" key="1">
    <citation type="journal article" date="2010" name="J. Exp. Zool. B Mol. Dev. Evol.">
        <title>Fourty keratin-associated beta-proteins (beta-keratins) compose the entire complement of scales, claws and adhesive pads in the green anole lizard, /Anolis carolinensis/s.</title>
        <authorList>
            <person name="Dalla Valle L."/>
            <person name="Nardi A."/>
            <person name="Bonazza G."/>
            <person name="Zuccal C."/>
            <person name="Emera D."/>
            <person name="Alibardi L."/>
        </authorList>
    </citation>
    <scope>NUCLEOTIDE SEQUENCE</scope>
    <source>
        <tissue evidence="2">Epidermis</tissue>
    </source>
</reference>
<dbReference type="EMBL" id="FM876246">
    <property type="protein sequence ID" value="CAS90686.1"/>
    <property type="molecule type" value="mRNA"/>
</dbReference>
<feature type="non-terminal residue" evidence="2">
    <location>
        <position position="1"/>
    </location>
</feature>
<dbReference type="AlphaFoldDB" id="D3GMA4"/>
<organism evidence="2">
    <name type="scientific">Anolis carolinensis</name>
    <name type="common">Green anole</name>
    <name type="synonym">American chameleon</name>
    <dbReference type="NCBI Taxonomy" id="28377"/>
    <lineage>
        <taxon>Eukaryota</taxon>
        <taxon>Metazoa</taxon>
        <taxon>Chordata</taxon>
        <taxon>Craniata</taxon>
        <taxon>Vertebrata</taxon>
        <taxon>Euteleostomi</taxon>
        <taxon>Lepidosauria</taxon>
        <taxon>Squamata</taxon>
        <taxon>Bifurcata</taxon>
        <taxon>Unidentata</taxon>
        <taxon>Episquamata</taxon>
        <taxon>Toxicofera</taxon>
        <taxon>Iguania</taxon>
        <taxon>Dactyloidae</taxon>
        <taxon>Anolis</taxon>
    </lineage>
</organism>
<keyword evidence="1" id="KW-0472">Membrane</keyword>
<sequence length="78" mass="7896">VDLPLLSHPAKPLQSLASDPEAPETLAEVLAMALAMALALASASALASVLAMALGATLNLQPTWEFSPECSHPASTSS</sequence>
<evidence type="ECO:0000256" key="1">
    <source>
        <dbReference type="SAM" id="Phobius"/>
    </source>
</evidence>
<accession>D3GMA4</accession>
<keyword evidence="1" id="KW-0812">Transmembrane</keyword>
<keyword evidence="1" id="KW-1133">Transmembrane helix</keyword>
<proteinExistence type="evidence at transcript level"/>
<feature type="non-terminal residue" evidence="2">
    <location>
        <position position="78"/>
    </location>
</feature>
<name>D3GMA4_ANOCA</name>
<evidence type="ECO:0000313" key="2">
    <source>
        <dbReference type="EMBL" id="CAS90686.1"/>
    </source>
</evidence>
<protein>
    <submittedName>
        <fullName evidence="2">Keratin-associated beta-protein 13</fullName>
    </submittedName>
</protein>
<feature type="transmembrane region" description="Helical" evidence="1">
    <location>
        <begin position="29"/>
        <end position="54"/>
    </location>
</feature>
<gene>
    <name evidence="2" type="primary">li-Ac-13</name>
</gene>